<dbReference type="InterPro" id="IPR024344">
    <property type="entry name" value="MDMPI_metal-binding"/>
</dbReference>
<evidence type="ECO:0000259" key="1">
    <source>
        <dbReference type="Pfam" id="PF11716"/>
    </source>
</evidence>
<dbReference type="GO" id="GO:0046872">
    <property type="term" value="F:metal ion binding"/>
    <property type="evidence" value="ECO:0007669"/>
    <property type="project" value="InterPro"/>
</dbReference>
<dbReference type="NCBIfam" id="TIGR03083">
    <property type="entry name" value="maleylpyruvate isomerase family mycothiol-dependent enzyme"/>
    <property type="match status" value="1"/>
</dbReference>
<feature type="domain" description="Mycothiol-dependent maleylpyruvate isomerase metal-binding" evidence="1">
    <location>
        <begin position="44"/>
        <end position="139"/>
    </location>
</feature>
<dbReference type="InterPro" id="IPR034660">
    <property type="entry name" value="DinB/YfiT-like"/>
</dbReference>
<gene>
    <name evidence="2" type="ORF">MNAB215_3218</name>
</gene>
<evidence type="ECO:0000313" key="3">
    <source>
        <dbReference type="Proteomes" id="UP000240424"/>
    </source>
</evidence>
<keyword evidence="3" id="KW-1185">Reference proteome</keyword>
<dbReference type="Pfam" id="PF11716">
    <property type="entry name" value="MDMPI_N"/>
    <property type="match status" value="1"/>
</dbReference>
<dbReference type="AlphaFoldDB" id="A0A2U3PB99"/>
<reference evidence="2 3" key="1">
    <citation type="submission" date="2017-01" db="EMBL/GenBank/DDBJ databases">
        <authorList>
            <consortium name="Urmite Genomes"/>
        </authorList>
    </citation>
    <scope>NUCLEOTIDE SEQUENCE [LARGE SCALE GENOMIC DNA]</scope>
    <source>
        <strain evidence="2 3">AB215</strain>
    </source>
</reference>
<dbReference type="InterPro" id="IPR017517">
    <property type="entry name" value="Maleyloyr_isom"/>
</dbReference>
<dbReference type="STRING" id="1841861.GCA_900157365_01537"/>
<dbReference type="Gene3D" id="1.20.120.450">
    <property type="entry name" value="dinb family like domain"/>
    <property type="match status" value="1"/>
</dbReference>
<protein>
    <recommendedName>
        <fullName evidence="1">Mycothiol-dependent maleylpyruvate isomerase metal-binding domain-containing protein</fullName>
    </recommendedName>
</protein>
<sequence>MGVENRQNQPMGYAEVDDLVAHCGRRPQLLPSSDAVAAYRLVYRRIDALLRGRADVAELKVPACPAWTIRQAVAHLAGVADDIVSLNMEGKGTEQWTAAQVDRLGSKSIDDLLDLWGQTIDPVTELLSLVPEGSGCQLVFDTLTHEYDIRGALNEPGCRTGDLAFEVALAFMTTTYDRMARQTGLPAVRLTTPTMGTVQLGDPDTATDRLVLHVSEFEYLRAFGGRRSVRQVMALPWHGDPTNLLPACSNDATRPRRNDLEE</sequence>
<accession>A0A2U3PB99</accession>
<proteinExistence type="predicted"/>
<dbReference type="Proteomes" id="UP000240424">
    <property type="component" value="Unassembled WGS sequence"/>
</dbReference>
<evidence type="ECO:0000313" key="2">
    <source>
        <dbReference type="EMBL" id="SPM41016.1"/>
    </source>
</evidence>
<dbReference type="EMBL" id="FUEZ01000004">
    <property type="protein sequence ID" value="SPM41016.1"/>
    <property type="molecule type" value="Genomic_DNA"/>
</dbReference>
<dbReference type="SUPFAM" id="SSF109854">
    <property type="entry name" value="DinB/YfiT-like putative metalloenzymes"/>
    <property type="match status" value="1"/>
</dbReference>
<name>A0A2U3PB99_9MYCO</name>
<organism evidence="2 3">
    <name type="scientific">Mycobacterium numidiamassiliense</name>
    <dbReference type="NCBI Taxonomy" id="1841861"/>
    <lineage>
        <taxon>Bacteria</taxon>
        <taxon>Bacillati</taxon>
        <taxon>Actinomycetota</taxon>
        <taxon>Actinomycetes</taxon>
        <taxon>Mycobacteriales</taxon>
        <taxon>Mycobacteriaceae</taxon>
        <taxon>Mycobacterium</taxon>
    </lineage>
</organism>